<dbReference type="AlphaFoldDB" id="A0A158FSU2"/>
<organism evidence="1 2">
    <name type="scientific">Caballeronia arvi</name>
    <dbReference type="NCBI Taxonomy" id="1777135"/>
    <lineage>
        <taxon>Bacteria</taxon>
        <taxon>Pseudomonadati</taxon>
        <taxon>Pseudomonadota</taxon>
        <taxon>Betaproteobacteria</taxon>
        <taxon>Burkholderiales</taxon>
        <taxon>Burkholderiaceae</taxon>
        <taxon>Caballeronia</taxon>
    </lineage>
</organism>
<comment type="caution">
    <text evidence="1">The sequence shown here is derived from an EMBL/GenBank/DDBJ whole genome shotgun (WGS) entry which is preliminary data.</text>
</comment>
<reference evidence="1" key="1">
    <citation type="submission" date="2016-01" db="EMBL/GenBank/DDBJ databases">
        <authorList>
            <person name="Peeters C."/>
        </authorList>
    </citation>
    <scope>NUCLEOTIDE SEQUENCE [LARGE SCALE GENOMIC DNA]</scope>
    <source>
        <strain evidence="1">LMG 29317</strain>
    </source>
</reference>
<accession>A0A158FSU2</accession>
<evidence type="ECO:0000313" key="1">
    <source>
        <dbReference type="EMBL" id="SAL22916.1"/>
    </source>
</evidence>
<evidence type="ECO:0000313" key="2">
    <source>
        <dbReference type="Proteomes" id="UP000055019"/>
    </source>
</evidence>
<protein>
    <submittedName>
        <fullName evidence="1">Uncharacterized protein</fullName>
    </submittedName>
</protein>
<keyword evidence="2" id="KW-1185">Reference proteome</keyword>
<proteinExistence type="predicted"/>
<dbReference type="EMBL" id="FCOM02000002">
    <property type="protein sequence ID" value="SAL22916.1"/>
    <property type="molecule type" value="Genomic_DNA"/>
</dbReference>
<sequence>MQKWKVSYESYGNRFVSHEVVEAMSADEAESKVLRKFRGNDTFDRIVRVEKID</sequence>
<dbReference type="Proteomes" id="UP000055019">
    <property type="component" value="Unassembled WGS sequence"/>
</dbReference>
<gene>
    <name evidence="1" type="ORF">AWB74_00913</name>
</gene>
<name>A0A158FSU2_9BURK</name>